<sequence length="334" mass="38404">MLSSRHSPAHDKDGSLAESQLVKDDAEEPAEKRMRIENLGENDPRIFSTDTSSVDCMNSEMSTFSKRQLKRLRKKEKWLAYRPIKRAKEKLKLKQKKLHARLNNVKLGPSRKELKHSKMSQSNCKVRVAIDLSFDDLMNDKAIGKCIKQLLRCYSLNRRARDPLQFYITSFNGRCKTEMEKHTGYINWDVNFHSESYTDIFQSNDLIYLTSDSDNIISSLQEDKVYVIGGLVDHNLYKGLCHQIAQEKGISHGQLPIGEFLEMKTRKVLTIDHVFEILLEVTAGKSWKEAFMHVLPPRKGAVEKAETDEVLGRCEVEEEESTSQTQLQSNIDPL</sequence>
<dbReference type="GO" id="GO:0005654">
    <property type="term" value="C:nucleoplasm"/>
    <property type="evidence" value="ECO:0007669"/>
    <property type="project" value="TreeGrafter"/>
</dbReference>
<evidence type="ECO:0000256" key="7">
    <source>
        <dbReference type="PIRSR" id="PIRSR016323-2"/>
    </source>
</evidence>
<feature type="binding site" evidence="7">
    <location>
        <position position="255"/>
    </location>
    <ligand>
        <name>S-adenosyl-L-methionine</name>
        <dbReference type="ChEBI" id="CHEBI:59789"/>
    </ligand>
</feature>
<dbReference type="GO" id="GO:0052905">
    <property type="term" value="F:tRNA (guanosine(9)-N1)-methyltransferase activity"/>
    <property type="evidence" value="ECO:0007669"/>
    <property type="project" value="UniProtKB-EC"/>
</dbReference>
<dbReference type="Gene3D" id="3.40.1280.30">
    <property type="match status" value="1"/>
</dbReference>
<dbReference type="InterPro" id="IPR038459">
    <property type="entry name" value="MT_TRM10-typ_sf"/>
</dbReference>
<feature type="region of interest" description="Disordered" evidence="8">
    <location>
        <begin position="315"/>
        <end position="334"/>
    </location>
</feature>
<feature type="binding site" evidence="7">
    <location>
        <position position="229"/>
    </location>
    <ligand>
        <name>S-adenosyl-L-methionine</name>
        <dbReference type="ChEBI" id="CHEBI:59789"/>
    </ligand>
</feature>
<evidence type="ECO:0000256" key="3">
    <source>
        <dbReference type="ARBA" id="ARBA00022679"/>
    </source>
</evidence>
<dbReference type="GO" id="GO:0000049">
    <property type="term" value="F:tRNA binding"/>
    <property type="evidence" value="ECO:0007669"/>
    <property type="project" value="TreeGrafter"/>
</dbReference>
<dbReference type="FunFam" id="3.40.1280.30:FF:000001">
    <property type="entry name" value="tRNA methyltransferase 10 homolog A"/>
    <property type="match status" value="1"/>
</dbReference>
<feature type="compositionally biased region" description="Basic and acidic residues" evidence="8">
    <location>
        <begin position="8"/>
        <end position="37"/>
    </location>
</feature>
<evidence type="ECO:0000256" key="2">
    <source>
        <dbReference type="ARBA" id="ARBA00022603"/>
    </source>
</evidence>
<dbReference type="PROSITE" id="PS51675">
    <property type="entry name" value="SAM_MT_TRM10"/>
    <property type="match status" value="1"/>
</dbReference>
<dbReference type="InterPro" id="IPR028564">
    <property type="entry name" value="MT_TRM10-typ"/>
</dbReference>
<keyword evidence="2" id="KW-0489">Methyltransferase</keyword>
<comment type="catalytic activity">
    <reaction evidence="5">
        <text>guanosine(9) in tRNA + S-adenosyl-L-methionine = N(1)-methylguanosine(9) in tRNA + S-adenosyl-L-homocysteine + H(+)</text>
        <dbReference type="Rhea" id="RHEA:43156"/>
        <dbReference type="Rhea" id="RHEA-COMP:10367"/>
        <dbReference type="Rhea" id="RHEA-COMP:10368"/>
        <dbReference type="ChEBI" id="CHEBI:15378"/>
        <dbReference type="ChEBI" id="CHEBI:57856"/>
        <dbReference type="ChEBI" id="CHEBI:59789"/>
        <dbReference type="ChEBI" id="CHEBI:73542"/>
        <dbReference type="ChEBI" id="CHEBI:74269"/>
        <dbReference type="EC" id="2.1.1.221"/>
    </reaction>
</comment>
<keyword evidence="4" id="KW-0949">S-adenosyl-L-methionine</keyword>
<dbReference type="FunCoup" id="A0A6L2PS35">
    <property type="interactions" value="1554"/>
</dbReference>
<feature type="binding site" evidence="7">
    <location>
        <position position="241"/>
    </location>
    <ligand>
        <name>S-adenosyl-L-methionine</name>
        <dbReference type="ChEBI" id="CHEBI:59789"/>
    </ligand>
</feature>
<dbReference type="GO" id="GO:0002939">
    <property type="term" value="P:tRNA N1-guanine methylation"/>
    <property type="evidence" value="ECO:0007669"/>
    <property type="project" value="TreeGrafter"/>
</dbReference>
<feature type="binding site" evidence="7">
    <location>
        <position position="209"/>
    </location>
    <ligand>
        <name>S-adenosyl-L-methionine</name>
        <dbReference type="ChEBI" id="CHEBI:59789"/>
    </ligand>
</feature>
<evidence type="ECO:0000259" key="9">
    <source>
        <dbReference type="PROSITE" id="PS51675"/>
    </source>
</evidence>
<evidence type="ECO:0000313" key="11">
    <source>
        <dbReference type="Proteomes" id="UP000502823"/>
    </source>
</evidence>
<accession>A0A6L2PS35</accession>
<dbReference type="InterPro" id="IPR016653">
    <property type="entry name" value="TRM10/TRM10A"/>
</dbReference>
<evidence type="ECO:0000256" key="8">
    <source>
        <dbReference type="SAM" id="MobiDB-lite"/>
    </source>
</evidence>
<name>A0A6L2PS35_COPFO</name>
<dbReference type="EC" id="2.1.1.221" evidence="1"/>
<dbReference type="InParanoid" id="A0A6L2PS35"/>
<evidence type="ECO:0000256" key="1">
    <source>
        <dbReference type="ARBA" id="ARBA00012797"/>
    </source>
</evidence>
<dbReference type="PANTHER" id="PTHR13563">
    <property type="entry name" value="TRNA (GUANINE-9-) METHYLTRANSFERASE"/>
    <property type="match status" value="1"/>
</dbReference>
<feature type="domain" description="SAM-dependent MTase TRM10-type" evidence="9">
    <location>
        <begin position="110"/>
        <end position="302"/>
    </location>
</feature>
<dbReference type="InterPro" id="IPR007356">
    <property type="entry name" value="tRNA_m1G_MeTrfase_euk"/>
</dbReference>
<keyword evidence="11" id="KW-1185">Reference proteome</keyword>
<organism evidence="10 11">
    <name type="scientific">Coptotermes formosanus</name>
    <name type="common">Formosan subterranean termite</name>
    <dbReference type="NCBI Taxonomy" id="36987"/>
    <lineage>
        <taxon>Eukaryota</taxon>
        <taxon>Metazoa</taxon>
        <taxon>Ecdysozoa</taxon>
        <taxon>Arthropoda</taxon>
        <taxon>Hexapoda</taxon>
        <taxon>Insecta</taxon>
        <taxon>Pterygota</taxon>
        <taxon>Neoptera</taxon>
        <taxon>Polyneoptera</taxon>
        <taxon>Dictyoptera</taxon>
        <taxon>Blattodea</taxon>
        <taxon>Blattoidea</taxon>
        <taxon>Termitoidae</taxon>
        <taxon>Rhinotermitidae</taxon>
        <taxon>Coptotermes</taxon>
    </lineage>
</organism>
<evidence type="ECO:0000256" key="6">
    <source>
        <dbReference type="PIRSR" id="PIRSR016323-1"/>
    </source>
</evidence>
<evidence type="ECO:0000256" key="5">
    <source>
        <dbReference type="ARBA" id="ARBA00048434"/>
    </source>
</evidence>
<feature type="active site" description="Proton acceptor" evidence="6">
    <location>
        <position position="233"/>
    </location>
</feature>
<dbReference type="Proteomes" id="UP000502823">
    <property type="component" value="Unassembled WGS sequence"/>
</dbReference>
<dbReference type="PIRSF" id="PIRSF016323">
    <property type="entry name" value="tRNA_m1G_mtfrase_met"/>
    <property type="match status" value="1"/>
</dbReference>
<gene>
    <name evidence="10" type="ORF">Cfor_07530</name>
</gene>
<dbReference type="EMBL" id="BLKM01011693">
    <property type="protein sequence ID" value="GFG33992.1"/>
    <property type="molecule type" value="Genomic_DNA"/>
</dbReference>
<comment type="caution">
    <text evidence="10">The sequence shown here is derived from an EMBL/GenBank/DDBJ whole genome shotgun (WGS) entry which is preliminary data.</text>
</comment>
<feature type="region of interest" description="Disordered" evidence="8">
    <location>
        <begin position="1"/>
        <end position="37"/>
    </location>
</feature>
<feature type="compositionally biased region" description="Low complexity" evidence="8">
    <location>
        <begin position="322"/>
        <end position="334"/>
    </location>
</feature>
<evidence type="ECO:0000313" key="10">
    <source>
        <dbReference type="EMBL" id="GFG33992.1"/>
    </source>
</evidence>
<dbReference type="CDD" id="cd18101">
    <property type="entry name" value="Trm10euk_A"/>
    <property type="match status" value="1"/>
</dbReference>
<dbReference type="PANTHER" id="PTHR13563:SF13">
    <property type="entry name" value="TRNA METHYLTRANSFERASE 10 HOMOLOG A"/>
    <property type="match status" value="1"/>
</dbReference>
<evidence type="ECO:0000256" key="4">
    <source>
        <dbReference type="ARBA" id="ARBA00022691"/>
    </source>
</evidence>
<proteinExistence type="predicted"/>
<reference evidence="11" key="1">
    <citation type="submission" date="2020-01" db="EMBL/GenBank/DDBJ databases">
        <title>Draft genome sequence of the Termite Coptotermes fromosanus.</title>
        <authorList>
            <person name="Itakura S."/>
            <person name="Yosikawa Y."/>
            <person name="Umezawa K."/>
        </authorList>
    </citation>
    <scope>NUCLEOTIDE SEQUENCE [LARGE SCALE GENOMIC DNA]</scope>
</reference>
<dbReference type="AlphaFoldDB" id="A0A6L2PS35"/>
<dbReference type="OrthoDB" id="278300at2759"/>
<protein>
    <recommendedName>
        <fullName evidence="1">tRNA (guanine(9)-N(1))-methyltransferase</fullName>
        <ecNumber evidence="1">2.1.1.221</ecNumber>
    </recommendedName>
</protein>
<keyword evidence="3" id="KW-0808">Transferase</keyword>